<dbReference type="SMART" id="SM00338">
    <property type="entry name" value="BRLZ"/>
    <property type="match status" value="1"/>
</dbReference>
<keyword evidence="4" id="KW-0804">Transcription</keyword>
<evidence type="ECO:0000256" key="5">
    <source>
        <dbReference type="ARBA" id="ARBA00023242"/>
    </source>
</evidence>
<feature type="compositionally biased region" description="Basic residues" evidence="6">
    <location>
        <begin position="58"/>
        <end position="74"/>
    </location>
</feature>
<dbReference type="Proteomes" id="UP001447188">
    <property type="component" value="Unassembled WGS sequence"/>
</dbReference>
<feature type="region of interest" description="Disordered" evidence="6">
    <location>
        <begin position="18"/>
        <end position="103"/>
    </location>
</feature>
<dbReference type="PROSITE" id="PS50217">
    <property type="entry name" value="BZIP"/>
    <property type="match status" value="1"/>
</dbReference>
<dbReference type="PRINTS" id="PR00043">
    <property type="entry name" value="LEUZIPPRJUN"/>
</dbReference>
<name>A0ABR3GHX9_9PEZI</name>
<evidence type="ECO:0000256" key="1">
    <source>
        <dbReference type="ARBA" id="ARBA00004123"/>
    </source>
</evidence>
<sequence length="241" mass="26845">MTPVDNLSPLDTLITDNTTVLGQHTPPSESPAQTLQYFSSSGPGNDSSLLHNPPQKATRTKRGVVKSNTRKSKKNNNGEGSSVEREGDVSDQKRRKFLERNRVAASKCRQKKKQWMQELETNARKAQSDSKHLHGMVGILREELLRLKGELLKHSSCGCEQISTYLLNEATKVAEGAHRSMALLQQCTNPASQLEAQLEQLQYSSHGETSEHYDEDDMLDVEDDETELHDPPGGRDSEHIG</sequence>
<keyword evidence="9" id="KW-1185">Reference proteome</keyword>
<keyword evidence="5" id="KW-0539">Nucleus</keyword>
<evidence type="ECO:0000256" key="4">
    <source>
        <dbReference type="ARBA" id="ARBA00023163"/>
    </source>
</evidence>
<evidence type="ECO:0000313" key="9">
    <source>
        <dbReference type="Proteomes" id="UP001447188"/>
    </source>
</evidence>
<keyword evidence="3" id="KW-0238">DNA-binding</keyword>
<reference evidence="8 9" key="1">
    <citation type="submission" date="2024-02" db="EMBL/GenBank/DDBJ databases">
        <title>Discinaceae phylogenomics.</title>
        <authorList>
            <person name="Dirks A.C."/>
            <person name="James T.Y."/>
        </authorList>
    </citation>
    <scope>NUCLEOTIDE SEQUENCE [LARGE SCALE GENOMIC DNA]</scope>
    <source>
        <strain evidence="8 9">ACD0624</strain>
    </source>
</reference>
<gene>
    <name evidence="8" type="ORF">Q9L58_005573</name>
</gene>
<evidence type="ECO:0000259" key="7">
    <source>
        <dbReference type="PROSITE" id="PS50217"/>
    </source>
</evidence>
<feature type="region of interest" description="Disordered" evidence="6">
    <location>
        <begin position="201"/>
        <end position="241"/>
    </location>
</feature>
<comment type="caution">
    <text evidence="8">The sequence shown here is derived from an EMBL/GenBank/DDBJ whole genome shotgun (WGS) entry which is preliminary data.</text>
</comment>
<organism evidence="8 9">
    <name type="scientific">Discina gigas</name>
    <dbReference type="NCBI Taxonomy" id="1032678"/>
    <lineage>
        <taxon>Eukaryota</taxon>
        <taxon>Fungi</taxon>
        <taxon>Dikarya</taxon>
        <taxon>Ascomycota</taxon>
        <taxon>Pezizomycotina</taxon>
        <taxon>Pezizomycetes</taxon>
        <taxon>Pezizales</taxon>
        <taxon>Discinaceae</taxon>
        <taxon>Discina</taxon>
    </lineage>
</organism>
<evidence type="ECO:0000256" key="2">
    <source>
        <dbReference type="ARBA" id="ARBA00023015"/>
    </source>
</evidence>
<dbReference type="Pfam" id="PF00170">
    <property type="entry name" value="bZIP_1"/>
    <property type="match status" value="1"/>
</dbReference>
<dbReference type="InterPro" id="IPR046347">
    <property type="entry name" value="bZIP_sf"/>
</dbReference>
<dbReference type="CDD" id="cd14687">
    <property type="entry name" value="bZIP_ATF2"/>
    <property type="match status" value="1"/>
</dbReference>
<dbReference type="PROSITE" id="PS00036">
    <property type="entry name" value="BZIP_BASIC"/>
    <property type="match status" value="1"/>
</dbReference>
<dbReference type="InterPro" id="IPR051027">
    <property type="entry name" value="bZIP_transcription_factors"/>
</dbReference>
<feature type="compositionally biased region" description="Basic and acidic residues" evidence="6">
    <location>
        <begin position="82"/>
        <end position="102"/>
    </location>
</feature>
<dbReference type="EMBL" id="JBBBZM010000068">
    <property type="protein sequence ID" value="KAL0635525.1"/>
    <property type="molecule type" value="Genomic_DNA"/>
</dbReference>
<dbReference type="InterPro" id="IPR004827">
    <property type="entry name" value="bZIP"/>
</dbReference>
<evidence type="ECO:0000256" key="6">
    <source>
        <dbReference type="SAM" id="MobiDB-lite"/>
    </source>
</evidence>
<proteinExistence type="predicted"/>
<evidence type="ECO:0000313" key="8">
    <source>
        <dbReference type="EMBL" id="KAL0635525.1"/>
    </source>
</evidence>
<feature type="compositionally biased region" description="Basic and acidic residues" evidence="6">
    <location>
        <begin position="228"/>
        <end position="241"/>
    </location>
</feature>
<dbReference type="PANTHER" id="PTHR19304">
    <property type="entry name" value="CYCLIC-AMP RESPONSE ELEMENT BINDING PROTEIN"/>
    <property type="match status" value="1"/>
</dbReference>
<protein>
    <recommendedName>
        <fullName evidence="7">BZIP domain-containing protein</fullName>
    </recommendedName>
</protein>
<dbReference type="InterPro" id="IPR002112">
    <property type="entry name" value="Leuzip_Jun"/>
</dbReference>
<keyword evidence="2" id="KW-0805">Transcription regulation</keyword>
<feature type="compositionally biased region" description="Acidic residues" evidence="6">
    <location>
        <begin position="213"/>
        <end position="227"/>
    </location>
</feature>
<accession>A0ABR3GHX9</accession>
<feature type="domain" description="BZIP" evidence="7">
    <location>
        <begin position="91"/>
        <end position="154"/>
    </location>
</feature>
<comment type="subcellular location">
    <subcellularLocation>
        <location evidence="1">Nucleus</location>
    </subcellularLocation>
</comment>
<dbReference type="SUPFAM" id="SSF57959">
    <property type="entry name" value="Leucine zipper domain"/>
    <property type="match status" value="1"/>
</dbReference>
<evidence type="ECO:0000256" key="3">
    <source>
        <dbReference type="ARBA" id="ARBA00023125"/>
    </source>
</evidence>
<feature type="compositionally biased region" description="Polar residues" evidence="6">
    <location>
        <begin position="18"/>
        <end position="50"/>
    </location>
</feature>
<dbReference type="Gene3D" id="1.20.5.170">
    <property type="match status" value="1"/>
</dbReference>